<dbReference type="EC" id="2.7.7.7" evidence="1"/>
<comment type="caution">
    <text evidence="6">The sequence shown here is derived from an EMBL/GenBank/DDBJ whole genome shotgun (WGS) entry which is preliminary data.</text>
</comment>
<name>A0AAW8DD04_9MICC</name>
<gene>
    <name evidence="6" type="ORF">J2S90_000726</name>
    <name evidence="7" type="ORF">J2S93_000977</name>
</gene>
<proteinExistence type="predicted"/>
<evidence type="ECO:0000256" key="3">
    <source>
        <dbReference type="ARBA" id="ARBA00049244"/>
    </source>
</evidence>
<keyword evidence="6" id="KW-0548">Nucleotidyltransferase</keyword>
<dbReference type="RefSeq" id="WP_306959246.1">
    <property type="nucleotide sequence ID" value="NZ_JAUSRG010000001.1"/>
</dbReference>
<comment type="catalytic activity">
    <reaction evidence="3">
        <text>DNA(n) + a 2'-deoxyribonucleoside 5'-triphosphate = DNA(n+1) + diphosphate</text>
        <dbReference type="Rhea" id="RHEA:22508"/>
        <dbReference type="Rhea" id="RHEA-COMP:17339"/>
        <dbReference type="Rhea" id="RHEA-COMP:17340"/>
        <dbReference type="ChEBI" id="CHEBI:33019"/>
        <dbReference type="ChEBI" id="CHEBI:61560"/>
        <dbReference type="ChEBI" id="CHEBI:173112"/>
        <dbReference type="EC" id="2.7.7.7"/>
    </reaction>
</comment>
<dbReference type="PANTHER" id="PTHR10133">
    <property type="entry name" value="DNA POLYMERASE I"/>
    <property type="match status" value="1"/>
</dbReference>
<dbReference type="InterPro" id="IPR001098">
    <property type="entry name" value="DNA-dir_DNA_pol_A_palm_dom"/>
</dbReference>
<dbReference type="SMART" id="SM00482">
    <property type="entry name" value="POLAc"/>
    <property type="match status" value="1"/>
</dbReference>
<keyword evidence="6" id="KW-0808">Transferase</keyword>
<evidence type="ECO:0000256" key="2">
    <source>
        <dbReference type="ARBA" id="ARBA00022705"/>
    </source>
</evidence>
<dbReference type="EMBL" id="JAUSTF010000002">
    <property type="protein sequence ID" value="MDQ0179561.1"/>
    <property type="molecule type" value="Genomic_DNA"/>
</dbReference>
<dbReference type="Proteomes" id="UP001242995">
    <property type="component" value="Unassembled WGS sequence"/>
</dbReference>
<evidence type="ECO:0000313" key="7">
    <source>
        <dbReference type="EMBL" id="MDQ0179561.1"/>
    </source>
</evidence>
<reference evidence="6 8" key="1">
    <citation type="submission" date="2023-07" db="EMBL/GenBank/DDBJ databases">
        <title>Sorghum-associated microbial communities from plants grown in Nebraska, USA.</title>
        <authorList>
            <person name="Schachtman D."/>
        </authorList>
    </citation>
    <scope>NUCLEOTIDE SEQUENCE</scope>
    <source>
        <strain evidence="6">DS1006</strain>
        <strain evidence="7 8">DS1016</strain>
    </source>
</reference>
<dbReference type="InterPro" id="IPR002298">
    <property type="entry name" value="DNA_polymerase_A"/>
</dbReference>
<dbReference type="GO" id="GO:0003677">
    <property type="term" value="F:DNA binding"/>
    <property type="evidence" value="ECO:0007669"/>
    <property type="project" value="InterPro"/>
</dbReference>
<dbReference type="AlphaFoldDB" id="A0AAW8DD04"/>
<evidence type="ECO:0000313" key="6">
    <source>
        <dbReference type="EMBL" id="MDP9903786.1"/>
    </source>
</evidence>
<dbReference type="Proteomes" id="UP001230951">
    <property type="component" value="Unassembled WGS sequence"/>
</dbReference>
<dbReference type="InterPro" id="IPR043502">
    <property type="entry name" value="DNA/RNA_pol_sf"/>
</dbReference>
<organism evidence="6 9">
    <name type="scientific">Arthrobacter bambusae</name>
    <dbReference type="NCBI Taxonomy" id="1338426"/>
    <lineage>
        <taxon>Bacteria</taxon>
        <taxon>Bacillati</taxon>
        <taxon>Actinomycetota</taxon>
        <taxon>Actinomycetes</taxon>
        <taxon>Micrococcales</taxon>
        <taxon>Micrococcaceae</taxon>
        <taxon>Arthrobacter</taxon>
    </lineage>
</organism>
<evidence type="ECO:0000313" key="8">
    <source>
        <dbReference type="Proteomes" id="UP001230951"/>
    </source>
</evidence>
<dbReference type="PANTHER" id="PTHR10133:SF27">
    <property type="entry name" value="DNA POLYMERASE NU"/>
    <property type="match status" value="1"/>
</dbReference>
<evidence type="ECO:0000259" key="5">
    <source>
        <dbReference type="SMART" id="SM00482"/>
    </source>
</evidence>
<dbReference type="CDD" id="cd06444">
    <property type="entry name" value="DNA_pol_A"/>
    <property type="match status" value="1"/>
</dbReference>
<feature type="region of interest" description="Disordered" evidence="4">
    <location>
        <begin position="97"/>
        <end position="120"/>
    </location>
</feature>
<evidence type="ECO:0000256" key="4">
    <source>
        <dbReference type="SAM" id="MobiDB-lite"/>
    </source>
</evidence>
<sequence length="564" mass="61948">MYLLLAAHPDGAAIQEINAAGVAVAEPRAVRKVDLAVVVSGLEKSRPRWVWNRTQDWYPAMLQAGVELERCHDLTLCRAILVHSEFTAHTDYARSAEKLTQDDEMPVPPRVLQPPPPPAEQDALFDDLVPRSTQPSLDEIRAEFAAQQHALGQASKEEGRQHRLKLLLAAESAGAMIAAEMQFTGVPWQETLHEEILEGHLGPRPPAGHRPARLEALCNELRGILHSPKLNPDSPQDLMRALHRNGIEVKTTRQWELKESKHPAIEPLLEYKKLSRLFAANGWSWLDAWVSDGRFRPEYVVGGVVSGRWASRGGGALQIPRQIRGAVHADPGHKLIVADASQLEPRVLVALAQDSKMAEAARDKDLYTGIAAQGFGGDRSKAKIALLGAIYGATTGESGRLMPQLTRTYPRAVGFVEQAARDGEGGRTVTSRLGRSSPPPSERWIRSQQSTTAEEQRRADSIARSRGRFTRNFVVQGSAADWASCWLAELRRRLRTARADGLPAGELVFFLHDEVMVHAPAESVEACIKAIEEAAAAAKELLFGRVPVEFPVSVAVVDSYDKAK</sequence>
<dbReference type="NCBIfam" id="NF011538">
    <property type="entry name" value="PRK14975.1-1"/>
    <property type="match status" value="1"/>
</dbReference>
<dbReference type="GO" id="GO:0003887">
    <property type="term" value="F:DNA-directed DNA polymerase activity"/>
    <property type="evidence" value="ECO:0007669"/>
    <property type="project" value="UniProtKB-EC"/>
</dbReference>
<evidence type="ECO:0000313" key="9">
    <source>
        <dbReference type="Proteomes" id="UP001242995"/>
    </source>
</evidence>
<feature type="compositionally biased region" description="Pro residues" evidence="4">
    <location>
        <begin position="106"/>
        <end position="119"/>
    </location>
</feature>
<keyword evidence="8" id="KW-1185">Reference proteome</keyword>
<accession>A0AAW8DD04</accession>
<dbReference type="Pfam" id="PF00476">
    <property type="entry name" value="DNA_pol_A"/>
    <property type="match status" value="1"/>
</dbReference>
<dbReference type="Gene3D" id="3.30.70.370">
    <property type="match status" value="1"/>
</dbReference>
<feature type="domain" description="DNA-directed DNA polymerase family A palm" evidence="5">
    <location>
        <begin position="320"/>
        <end position="523"/>
    </location>
</feature>
<dbReference type="GO" id="GO:0006302">
    <property type="term" value="P:double-strand break repair"/>
    <property type="evidence" value="ECO:0007669"/>
    <property type="project" value="TreeGrafter"/>
</dbReference>
<feature type="region of interest" description="Disordered" evidence="4">
    <location>
        <begin position="420"/>
        <end position="462"/>
    </location>
</feature>
<evidence type="ECO:0000256" key="1">
    <source>
        <dbReference type="ARBA" id="ARBA00012417"/>
    </source>
</evidence>
<keyword evidence="2" id="KW-0235">DNA replication</keyword>
<protein>
    <recommendedName>
        <fullName evidence="1">DNA-directed DNA polymerase</fullName>
        <ecNumber evidence="1">2.7.7.7</ecNumber>
    </recommendedName>
</protein>
<dbReference type="SUPFAM" id="SSF56672">
    <property type="entry name" value="DNA/RNA polymerases"/>
    <property type="match status" value="1"/>
</dbReference>
<dbReference type="GO" id="GO:0006261">
    <property type="term" value="P:DNA-templated DNA replication"/>
    <property type="evidence" value="ECO:0007669"/>
    <property type="project" value="InterPro"/>
</dbReference>
<dbReference type="EMBL" id="JAUSRG010000001">
    <property type="protein sequence ID" value="MDP9903786.1"/>
    <property type="molecule type" value="Genomic_DNA"/>
</dbReference>
<dbReference type="Gene3D" id="1.10.150.20">
    <property type="entry name" value="5' to 3' exonuclease, C-terminal subdomain"/>
    <property type="match status" value="1"/>
</dbReference>